<accession>A0A172ZI45</accession>
<dbReference type="SUPFAM" id="SSF48371">
    <property type="entry name" value="ARM repeat"/>
    <property type="match status" value="1"/>
</dbReference>
<reference evidence="2" key="1">
    <citation type="submission" date="2015-10" db="EMBL/GenBank/DDBJ databases">
        <title>Genome of Paenibacillus bovis sp. nov.</title>
        <authorList>
            <person name="Wu Z."/>
            <person name="Gao C."/>
            <person name="Liu Z."/>
            <person name="Zheng H."/>
        </authorList>
    </citation>
    <scope>NUCLEOTIDE SEQUENCE [LARGE SCALE GENOMIC DNA]</scope>
    <source>
        <strain evidence="2">BD3526</strain>
    </source>
</reference>
<evidence type="ECO:0008006" key="3">
    <source>
        <dbReference type="Google" id="ProtNLM"/>
    </source>
</evidence>
<gene>
    <name evidence="1" type="ORF">AR543_14380</name>
</gene>
<dbReference type="AlphaFoldDB" id="A0A172ZI45"/>
<dbReference type="Proteomes" id="UP000078148">
    <property type="component" value="Chromosome"/>
</dbReference>
<dbReference type="EMBL" id="CP013023">
    <property type="protein sequence ID" value="ANF97072.1"/>
    <property type="molecule type" value="Genomic_DNA"/>
</dbReference>
<name>A0A172ZI45_9BACL</name>
<dbReference type="InterPro" id="IPR016024">
    <property type="entry name" value="ARM-type_fold"/>
</dbReference>
<protein>
    <recommendedName>
        <fullName evidence="3">HEAT repeat domain-containing protein</fullName>
    </recommendedName>
</protein>
<reference evidence="1 2" key="2">
    <citation type="journal article" date="2016" name="Int. J. Syst. Evol. Microbiol.">
        <title>Paenibacillus bovis sp. nov., isolated from raw yak (Bos grunniens) milk.</title>
        <authorList>
            <person name="Gao C."/>
            <person name="Han J."/>
            <person name="Liu Z."/>
            <person name="Xu X."/>
            <person name="Hang F."/>
            <person name="Wu Z."/>
        </authorList>
    </citation>
    <scope>NUCLEOTIDE SEQUENCE [LARGE SCALE GENOMIC DNA]</scope>
    <source>
        <strain evidence="1 2">BD3526</strain>
    </source>
</reference>
<sequence>MASESMRYTSYTRRHMDIIQSGVESIREFLEKESQQEKQNLVFCMDRFLDPWFGYDLPYTDQIILLLQQHLFIEESSDIQMDILDLLCQYGQHNLDILAQHIGKLEPDLQAAPADPSKLELLANALYALGLTYNRKYIPVVAAYESYDNPVIQKAAIEALHELHQAKS</sequence>
<keyword evidence="2" id="KW-1185">Reference proteome</keyword>
<dbReference type="STRING" id="1616788.AR543_14380"/>
<evidence type="ECO:0000313" key="2">
    <source>
        <dbReference type="Proteomes" id="UP000078148"/>
    </source>
</evidence>
<dbReference type="OrthoDB" id="2088402at2"/>
<proteinExistence type="predicted"/>
<organism evidence="1 2">
    <name type="scientific">Paenibacillus bovis</name>
    <dbReference type="NCBI Taxonomy" id="1616788"/>
    <lineage>
        <taxon>Bacteria</taxon>
        <taxon>Bacillati</taxon>
        <taxon>Bacillota</taxon>
        <taxon>Bacilli</taxon>
        <taxon>Bacillales</taxon>
        <taxon>Paenibacillaceae</taxon>
        <taxon>Paenibacillus</taxon>
    </lineage>
</organism>
<dbReference type="RefSeq" id="WP_060535188.1">
    <property type="nucleotide sequence ID" value="NZ_CP013023.1"/>
</dbReference>
<evidence type="ECO:0000313" key="1">
    <source>
        <dbReference type="EMBL" id="ANF97072.1"/>
    </source>
</evidence>
<dbReference type="KEGG" id="pbv:AR543_14380"/>